<dbReference type="Pfam" id="PF02949">
    <property type="entry name" value="7tm_6"/>
    <property type="match status" value="1"/>
</dbReference>
<keyword evidence="2" id="KW-1003">Cell membrane</keyword>
<proteinExistence type="inferred from homology"/>
<evidence type="ECO:0000256" key="1">
    <source>
        <dbReference type="ARBA" id="ARBA00004651"/>
    </source>
</evidence>
<accession>A0A6G1LPV1</accession>
<evidence type="ECO:0000256" key="5">
    <source>
        <dbReference type="ARBA" id="ARBA00022725"/>
    </source>
</evidence>
<feature type="transmembrane region" description="Helical" evidence="10">
    <location>
        <begin position="28"/>
        <end position="48"/>
    </location>
</feature>
<evidence type="ECO:0000256" key="4">
    <source>
        <dbReference type="ARBA" id="ARBA00022692"/>
    </source>
</evidence>
<comment type="subcellular location">
    <subcellularLocation>
        <location evidence="1 10">Cell membrane</location>
        <topology evidence="1 10">Multi-pass membrane protein</topology>
    </subcellularLocation>
</comment>
<evidence type="ECO:0000256" key="6">
    <source>
        <dbReference type="ARBA" id="ARBA00022989"/>
    </source>
</evidence>
<comment type="similarity">
    <text evidence="10">Belongs to the insect chemoreceptor superfamily. Heteromeric odorant receptor channel (TC 1.A.69) family.</text>
</comment>
<reference evidence="11 13" key="1">
    <citation type="submission" date="2019-08" db="EMBL/GenBank/DDBJ databases">
        <title>High quality draft denovo assembly of Nylanderia fulva.</title>
        <authorList>
            <person name="Vargo E.L."/>
            <person name="Tarone A.M."/>
            <person name="Konganti K.R."/>
        </authorList>
    </citation>
    <scope>NUCLEOTIDE SEQUENCE [LARGE SCALE GENOMIC DNA]</scope>
    <source>
        <strain evidence="11">TAMU-Nful-2015</strain>
        <tissue evidence="11">Whole body</tissue>
    </source>
</reference>
<dbReference type="GO" id="GO:0004984">
    <property type="term" value="F:olfactory receptor activity"/>
    <property type="evidence" value="ECO:0007669"/>
    <property type="project" value="InterPro"/>
</dbReference>
<feature type="transmembrane region" description="Helical" evidence="10">
    <location>
        <begin position="276"/>
        <end position="297"/>
    </location>
</feature>
<feature type="transmembrane region" description="Helical" evidence="10">
    <location>
        <begin position="349"/>
        <end position="371"/>
    </location>
</feature>
<dbReference type="AlphaFoldDB" id="A0A6G1LPV1"/>
<keyword evidence="7 10" id="KW-0472">Membrane</keyword>
<keyword evidence="5 10" id="KW-0552">Olfaction</keyword>
<dbReference type="EMBL" id="SGBU01001510">
    <property type="protein sequence ID" value="KAF3054592.1"/>
    <property type="molecule type" value="Genomic_DNA"/>
</dbReference>
<dbReference type="Proteomes" id="UP000479987">
    <property type="component" value="Unassembled WGS sequence"/>
</dbReference>
<feature type="transmembrane region" description="Helical" evidence="10">
    <location>
        <begin position="60"/>
        <end position="83"/>
    </location>
</feature>
<dbReference type="GO" id="GO:0005549">
    <property type="term" value="F:odorant binding"/>
    <property type="evidence" value="ECO:0007669"/>
    <property type="project" value="InterPro"/>
</dbReference>
<evidence type="ECO:0000256" key="7">
    <source>
        <dbReference type="ARBA" id="ARBA00023136"/>
    </source>
</evidence>
<feature type="transmembrane region" description="Helical" evidence="10">
    <location>
        <begin position="122"/>
        <end position="143"/>
    </location>
</feature>
<dbReference type="InterPro" id="IPR004117">
    <property type="entry name" value="7tm6_olfct_rcpt"/>
</dbReference>
<evidence type="ECO:0000256" key="9">
    <source>
        <dbReference type="ARBA" id="ARBA00023224"/>
    </source>
</evidence>
<evidence type="ECO:0000313" key="12">
    <source>
        <dbReference type="EMBL" id="KAF3054636.1"/>
    </source>
</evidence>
<dbReference type="GO" id="GO:0007165">
    <property type="term" value="P:signal transduction"/>
    <property type="evidence" value="ECO:0007669"/>
    <property type="project" value="UniProtKB-KW"/>
</dbReference>
<evidence type="ECO:0000256" key="8">
    <source>
        <dbReference type="ARBA" id="ARBA00023170"/>
    </source>
</evidence>
<dbReference type="GO" id="GO:0005886">
    <property type="term" value="C:plasma membrane"/>
    <property type="evidence" value="ECO:0007669"/>
    <property type="project" value="UniProtKB-SubCell"/>
</dbReference>
<organism evidence="11 13">
    <name type="scientific">Nylanderia fulva</name>
    <dbReference type="NCBI Taxonomy" id="613905"/>
    <lineage>
        <taxon>Eukaryota</taxon>
        <taxon>Metazoa</taxon>
        <taxon>Ecdysozoa</taxon>
        <taxon>Arthropoda</taxon>
        <taxon>Hexapoda</taxon>
        <taxon>Insecta</taxon>
        <taxon>Pterygota</taxon>
        <taxon>Neoptera</taxon>
        <taxon>Endopterygota</taxon>
        <taxon>Hymenoptera</taxon>
        <taxon>Apocrita</taxon>
        <taxon>Aculeata</taxon>
        <taxon>Formicoidea</taxon>
        <taxon>Formicidae</taxon>
        <taxon>Formicinae</taxon>
        <taxon>Nylanderia</taxon>
    </lineage>
</organism>
<keyword evidence="3 10" id="KW-0716">Sensory transduction</keyword>
<evidence type="ECO:0000313" key="11">
    <source>
        <dbReference type="EMBL" id="KAF3054592.1"/>
    </source>
</evidence>
<feature type="transmembrane region" description="Helical" evidence="10">
    <location>
        <begin position="240"/>
        <end position="264"/>
    </location>
</feature>
<feature type="transmembrane region" description="Helical" evidence="10">
    <location>
        <begin position="181"/>
        <end position="208"/>
    </location>
</feature>
<dbReference type="EMBL" id="SGBU01000104">
    <property type="protein sequence ID" value="KAF3054636.1"/>
    <property type="molecule type" value="Genomic_DNA"/>
</dbReference>
<dbReference type="PANTHER" id="PTHR21137">
    <property type="entry name" value="ODORANT RECEPTOR"/>
    <property type="match status" value="1"/>
</dbReference>
<evidence type="ECO:0000256" key="2">
    <source>
        <dbReference type="ARBA" id="ARBA00022475"/>
    </source>
</evidence>
<name>A0A6G1LPV1_9HYME</name>
<keyword evidence="9 10" id="KW-0807">Transducer</keyword>
<keyword evidence="13" id="KW-1185">Reference proteome</keyword>
<keyword evidence="8 10" id="KW-0675">Receptor</keyword>
<dbReference type="PANTHER" id="PTHR21137:SF35">
    <property type="entry name" value="ODORANT RECEPTOR 19A-RELATED"/>
    <property type="match status" value="1"/>
</dbReference>
<gene>
    <name evidence="11" type="primary">Or-212</name>
    <name evidence="12" type="synonym">Nful_v1.0-Or-211</name>
    <name evidence="11" type="synonym">Nful_v1.0-Or-212</name>
    <name evidence="12" type="synonym">Or-211</name>
    <name evidence="12" type="ORF">NFUL_NFUL000019</name>
    <name evidence="11" type="ORF">NFUL_NFUL000057</name>
</gene>
<keyword evidence="6 10" id="KW-1133">Transmembrane helix</keyword>
<comment type="caution">
    <text evidence="11">The sequence shown here is derived from an EMBL/GenBank/DDBJ whole genome shotgun (WGS) entry which is preliminary data.</text>
</comment>
<sequence length="372" mass="42425">MTRKSTISPVIMFMLPWFGVWPGRSIILINRLFWIVTLAFIGFCHYLYVSTHLNSENFFNLVDCLCSFLAHVKVLIKLVMFWINQQKFMETLALIVNDWKDCANSDVSLRVMIRKAKLSDRITNTILILHVISIIAYSMGVVLEDADATDQTIELPYVNKLQLPFNVSTQRTYRLVLLTEVVHLIFSNLAAGFANAMLLTLLVSQFIFKEIENKKESITGTIKIIRKHQKIIQFSENIEIIYTHIALLVFASNMAMICSIGFLIVTAIGTPDGMEQIIKCLLFFSITNLEAFIFCYAGEYLSNKSKAIGFAMYNCSWYNLKPKDSRILLFIILRSQKQLILTAGKMMELSLVFFASIMNASGSYLSVMLAMQ</sequence>
<protein>
    <recommendedName>
        <fullName evidence="10">Odorant receptor</fullName>
    </recommendedName>
</protein>
<evidence type="ECO:0000256" key="3">
    <source>
        <dbReference type="ARBA" id="ARBA00022606"/>
    </source>
</evidence>
<evidence type="ECO:0000313" key="13">
    <source>
        <dbReference type="Proteomes" id="UP000479987"/>
    </source>
</evidence>
<keyword evidence="4 10" id="KW-0812">Transmembrane</keyword>
<evidence type="ECO:0000256" key="10">
    <source>
        <dbReference type="RuleBase" id="RU351113"/>
    </source>
</evidence>